<protein>
    <submittedName>
        <fullName evidence="2">Nucleoside-diphosphate-sugar epimerase</fullName>
    </submittedName>
</protein>
<dbReference type="Gene3D" id="3.40.50.720">
    <property type="entry name" value="NAD(P)-binding Rossmann-like Domain"/>
    <property type="match status" value="1"/>
</dbReference>
<dbReference type="GO" id="GO:0004029">
    <property type="term" value="F:aldehyde dehydrogenase (NAD+) activity"/>
    <property type="evidence" value="ECO:0007669"/>
    <property type="project" value="TreeGrafter"/>
</dbReference>
<feature type="domain" description="NAD-dependent epimerase/dehydratase" evidence="1">
    <location>
        <begin position="3"/>
        <end position="214"/>
    </location>
</feature>
<name>A0A2V4TD71_9BURK</name>
<dbReference type="GO" id="GO:0005737">
    <property type="term" value="C:cytoplasm"/>
    <property type="evidence" value="ECO:0007669"/>
    <property type="project" value="TreeGrafter"/>
</dbReference>
<dbReference type="PANTHER" id="PTHR48079">
    <property type="entry name" value="PROTEIN YEEZ"/>
    <property type="match status" value="1"/>
</dbReference>
<dbReference type="InterPro" id="IPR036291">
    <property type="entry name" value="NAD(P)-bd_dom_sf"/>
</dbReference>
<dbReference type="EMBL" id="QJSQ01000032">
    <property type="protein sequence ID" value="PYE15770.1"/>
    <property type="molecule type" value="Genomic_DNA"/>
</dbReference>
<proteinExistence type="predicted"/>
<organism evidence="2 3">
    <name type="scientific">Paraburkholderia silvatlantica</name>
    <dbReference type="NCBI Taxonomy" id="321895"/>
    <lineage>
        <taxon>Bacteria</taxon>
        <taxon>Pseudomonadati</taxon>
        <taxon>Pseudomonadota</taxon>
        <taxon>Betaproteobacteria</taxon>
        <taxon>Burkholderiales</taxon>
        <taxon>Burkholderiaceae</taxon>
        <taxon>Paraburkholderia</taxon>
    </lineage>
</organism>
<dbReference type="PANTHER" id="PTHR48079:SF6">
    <property type="entry name" value="NAD(P)-BINDING DOMAIN-CONTAINING PROTEIN-RELATED"/>
    <property type="match status" value="1"/>
</dbReference>
<dbReference type="Proteomes" id="UP000247772">
    <property type="component" value="Unassembled WGS sequence"/>
</dbReference>
<evidence type="ECO:0000313" key="2">
    <source>
        <dbReference type="EMBL" id="PYE15770.1"/>
    </source>
</evidence>
<accession>A0A2V4TD71</accession>
<sequence length="303" mass="31957">MRVFVTGATGWVGSAVVRELVEAGHQVIGLVRSAQGVEKLVAAGARSLVGSLEDVERLREGASEADAVIHTAFNHDWSRFAENSLVERRAIEAMGATLEGSSRPFLVTSGVALLAPGRIATEWDVAPPVSETFPRASEAAVSELIARGVRATTIRLAPSVHGMGDHGFVPRLASIAREKGVSAYVDEGLNRWPAVHRLDAARVYRLALEKVTAGPFHAIGETGVALKDIAGAISRSLGLPLVSLSPDEATEHFGWFAPFAAIDAPATSDRTRALLGWTPEHAGLLADLTQSGYFSIGSATSSH</sequence>
<dbReference type="Pfam" id="PF01370">
    <property type="entry name" value="Epimerase"/>
    <property type="match status" value="1"/>
</dbReference>
<dbReference type="CDD" id="cd05262">
    <property type="entry name" value="SDR_a7"/>
    <property type="match status" value="1"/>
</dbReference>
<evidence type="ECO:0000259" key="1">
    <source>
        <dbReference type="Pfam" id="PF01370"/>
    </source>
</evidence>
<reference evidence="2 3" key="1">
    <citation type="submission" date="2018-06" db="EMBL/GenBank/DDBJ databases">
        <title>Genomic Encyclopedia of Type Strains, Phase IV (KMG-V): Genome sequencing to study the core and pangenomes of soil and plant-associated prokaryotes.</title>
        <authorList>
            <person name="Whitman W."/>
        </authorList>
    </citation>
    <scope>NUCLEOTIDE SEQUENCE [LARGE SCALE GENOMIC DNA]</scope>
    <source>
        <strain evidence="2 3">SRCL-318</strain>
    </source>
</reference>
<dbReference type="OrthoDB" id="9787292at2"/>
<dbReference type="InterPro" id="IPR051783">
    <property type="entry name" value="NAD(P)-dependent_oxidoreduct"/>
</dbReference>
<comment type="caution">
    <text evidence="2">The sequence shown here is derived from an EMBL/GenBank/DDBJ whole genome shotgun (WGS) entry which is preliminary data.</text>
</comment>
<dbReference type="AlphaFoldDB" id="A0A2V4TD71"/>
<gene>
    <name evidence="2" type="ORF">C7410_13282</name>
</gene>
<evidence type="ECO:0000313" key="3">
    <source>
        <dbReference type="Proteomes" id="UP000247772"/>
    </source>
</evidence>
<dbReference type="SUPFAM" id="SSF51735">
    <property type="entry name" value="NAD(P)-binding Rossmann-fold domains"/>
    <property type="match status" value="1"/>
</dbReference>
<dbReference type="InterPro" id="IPR001509">
    <property type="entry name" value="Epimerase_deHydtase"/>
</dbReference>
<dbReference type="RefSeq" id="WP_110857220.1">
    <property type="nucleotide sequence ID" value="NZ_QJSQ01000032.1"/>
</dbReference>